<dbReference type="InterPro" id="IPR000531">
    <property type="entry name" value="Beta-barrel_TonB"/>
</dbReference>
<evidence type="ECO:0000256" key="3">
    <source>
        <dbReference type="ARBA" id="ARBA00022452"/>
    </source>
</evidence>
<gene>
    <name evidence="14" type="ORF">SAMN05192581_100933</name>
</gene>
<evidence type="ECO:0000256" key="4">
    <source>
        <dbReference type="ARBA" id="ARBA00022692"/>
    </source>
</evidence>
<dbReference type="Gene3D" id="2.60.40.1120">
    <property type="entry name" value="Carboxypeptidase-like, regulatory domain"/>
    <property type="match status" value="1"/>
</dbReference>
<dbReference type="FunFam" id="2.170.130.10:FF:000003">
    <property type="entry name" value="SusC/RagA family TonB-linked outer membrane protein"/>
    <property type="match status" value="1"/>
</dbReference>
<dbReference type="InterPro" id="IPR039426">
    <property type="entry name" value="TonB-dep_rcpt-like"/>
</dbReference>
<dbReference type="Pfam" id="PF07715">
    <property type="entry name" value="Plug"/>
    <property type="match status" value="1"/>
</dbReference>
<dbReference type="NCBIfam" id="TIGR04057">
    <property type="entry name" value="SusC_RagA_signa"/>
    <property type="match status" value="1"/>
</dbReference>
<dbReference type="InterPro" id="IPR036942">
    <property type="entry name" value="Beta-barrel_TonB_sf"/>
</dbReference>
<keyword evidence="9 10" id="KW-0998">Cell outer membrane</keyword>
<dbReference type="PANTHER" id="PTHR30069">
    <property type="entry name" value="TONB-DEPENDENT OUTER MEMBRANE RECEPTOR"/>
    <property type="match status" value="1"/>
</dbReference>
<keyword evidence="5" id="KW-0732">Signal</keyword>
<dbReference type="SUPFAM" id="SSF49464">
    <property type="entry name" value="Carboxypeptidase regulatory domain-like"/>
    <property type="match status" value="1"/>
</dbReference>
<keyword evidence="6 11" id="KW-0798">TonB box</keyword>
<keyword evidence="7 10" id="KW-0472">Membrane</keyword>
<dbReference type="PANTHER" id="PTHR30069:SF29">
    <property type="entry name" value="HEMOGLOBIN AND HEMOGLOBIN-HAPTOGLOBIN-BINDING PROTEIN 1-RELATED"/>
    <property type="match status" value="1"/>
</dbReference>
<evidence type="ECO:0000256" key="9">
    <source>
        <dbReference type="ARBA" id="ARBA00023237"/>
    </source>
</evidence>
<dbReference type="InterPro" id="IPR008969">
    <property type="entry name" value="CarboxyPept-like_regulatory"/>
</dbReference>
<name>A0A1G6G3A8_BACOV</name>
<keyword evidence="2 10" id="KW-0813">Transport</keyword>
<sequence>MQNYFSIQFLWVIKSLWLTSKKIPLFMRLLVLFLVCSIGLTYAADSYAQKALISIDVRNQRVEDILKEIEEQSDFDFFFNNRHVDLNRRVSVSADKSNIFSVLKEIFAGTNVKYSVLDKKIILSVEPQLPQQDKKVIVSGTVLDVQGDPVIGASVLEKDVQENGTITDIHGTFKLFVSSSKARLQISYLGYQTQIVRVSVGKPMAVVLEEDTKTLDEVVVVGYGAQKKVNLTGSVAYIKLDDQMNSRPITSISAALNGLSAGVGVMQSSGQPGTGATIRIRGTGTLNNSNPLVLVDGVEWSMDAVNPNDIESISILKDASSTAIYGSQGANGVVLITTKKGSGKPRFNYNGYVSVQKAINKLELVSDYADYMELVNETATNIGNVPIYSQPNIDLWRAAKQDPMGLNDYGVPNYIAYPNTEWFDVLFDTGLSQSHHISMAGSSDKINYSLALGFLDNPGIMNHWGINSGQKRVTIQSRVEGKVGSWLTVGANVYGNKENVGVAGVAGAFQYLTISVPGIYPGEPGKYGIPASAEESTTANNVLTYLDRRGKDERLNATLSGYFIADVLKGLQIEGRYNYQIYRRDVHKWGSSSGVKWDYVKNEVREEASLNRATIYNYALKSKRANMDLLIRYNTTLWKYHDLGLLAGYSGSLYDSDSFDATKEGMSSWYLIYMDSATKMNSINGSATNWRMQSYFGRLNYAYRGKYLFEANVRYDGSSRFSPDSRWGAFPSFSLGWRISEESFMAGTKDYLSNLKLRFSYGKSGNNRTSDYAWQGTYGTAPVVIDGKQTMGLAVSKIGNNYLEWESTKALNVGLDFGFFDNKLTGEVEYYNKNTTGILFTPSIYMTMGFKTAATENIAEVNNKGLELSLKWNSHIRDFRYSLGGNFSYNKNRVEKYKGTLQKHWGEDGQYVNNFAEVSESGFGGRIAEGYMLGETYIYKVYRGNGNYDGSGILDLNAGPKDGIIRTEQDMAWVKMMMESGYKFAGNTQVAKNQLWYGDLIYQDTNGDGNYGDSNDQDFSGHSNMPKYYFGFNLSLSYKNFDFSALLSGAAGFHLIWVTQPAFTTGYNSYQFIADNHYFYDPENPSNAKTNLTATYPRLGNKNGTSSDFWEYNGNYLKLKNIQIGYTLPQHITRKVKIEKVRLYASADNLKTWTKFPGMDPEIGTSITYPLMKQCAFGLQLTF</sequence>
<organism evidence="14 15">
    <name type="scientific">Bacteroides ovatus</name>
    <dbReference type="NCBI Taxonomy" id="28116"/>
    <lineage>
        <taxon>Bacteria</taxon>
        <taxon>Pseudomonadati</taxon>
        <taxon>Bacteroidota</taxon>
        <taxon>Bacteroidia</taxon>
        <taxon>Bacteroidales</taxon>
        <taxon>Bacteroidaceae</taxon>
        <taxon>Bacteroides</taxon>
    </lineage>
</organism>
<dbReference type="GO" id="GO:0015344">
    <property type="term" value="F:siderophore uptake transmembrane transporter activity"/>
    <property type="evidence" value="ECO:0007669"/>
    <property type="project" value="TreeGrafter"/>
</dbReference>
<dbReference type="Pfam" id="PF00593">
    <property type="entry name" value="TonB_dep_Rec_b-barrel"/>
    <property type="match status" value="1"/>
</dbReference>
<evidence type="ECO:0000313" key="15">
    <source>
        <dbReference type="Proteomes" id="UP000183670"/>
    </source>
</evidence>
<dbReference type="InterPro" id="IPR037066">
    <property type="entry name" value="Plug_dom_sf"/>
</dbReference>
<feature type="domain" description="TonB-dependent receptor plug" evidence="13">
    <location>
        <begin position="231"/>
        <end position="333"/>
    </location>
</feature>
<evidence type="ECO:0000259" key="13">
    <source>
        <dbReference type="Pfam" id="PF07715"/>
    </source>
</evidence>
<keyword evidence="8" id="KW-0675">Receptor</keyword>
<dbReference type="InterPro" id="IPR023996">
    <property type="entry name" value="TonB-dep_OMP_SusC/RagA"/>
</dbReference>
<dbReference type="SUPFAM" id="SSF56935">
    <property type="entry name" value="Porins"/>
    <property type="match status" value="1"/>
</dbReference>
<comment type="subcellular location">
    <subcellularLocation>
        <location evidence="1 10">Cell outer membrane</location>
        <topology evidence="1 10">Multi-pass membrane protein</topology>
    </subcellularLocation>
</comment>
<dbReference type="EMBL" id="FMYE01000009">
    <property type="protein sequence ID" value="SDB76474.1"/>
    <property type="molecule type" value="Genomic_DNA"/>
</dbReference>
<dbReference type="PROSITE" id="PS52016">
    <property type="entry name" value="TONB_DEPENDENT_REC_3"/>
    <property type="match status" value="1"/>
</dbReference>
<evidence type="ECO:0000256" key="5">
    <source>
        <dbReference type="ARBA" id="ARBA00022729"/>
    </source>
</evidence>
<dbReference type="Gene3D" id="2.170.130.10">
    <property type="entry name" value="TonB-dependent receptor, plug domain"/>
    <property type="match status" value="1"/>
</dbReference>
<dbReference type="GO" id="GO:0009279">
    <property type="term" value="C:cell outer membrane"/>
    <property type="evidence" value="ECO:0007669"/>
    <property type="project" value="UniProtKB-SubCell"/>
</dbReference>
<evidence type="ECO:0000313" key="14">
    <source>
        <dbReference type="EMBL" id="SDB76474.1"/>
    </source>
</evidence>
<dbReference type="GO" id="GO:0044718">
    <property type="term" value="P:siderophore transmembrane transport"/>
    <property type="evidence" value="ECO:0007669"/>
    <property type="project" value="TreeGrafter"/>
</dbReference>
<dbReference type="AlphaFoldDB" id="A0A1G6G3A8"/>
<keyword evidence="3 10" id="KW-1134">Transmembrane beta strand</keyword>
<dbReference type="Gene3D" id="2.40.170.20">
    <property type="entry name" value="TonB-dependent receptor, beta-barrel domain"/>
    <property type="match status" value="1"/>
</dbReference>
<keyword evidence="4 10" id="KW-0812">Transmembrane</keyword>
<accession>A0A1G6G3A8</accession>
<evidence type="ECO:0000256" key="8">
    <source>
        <dbReference type="ARBA" id="ARBA00023170"/>
    </source>
</evidence>
<feature type="domain" description="TonB-dependent receptor-like beta-barrel" evidence="12">
    <location>
        <begin position="536"/>
        <end position="958"/>
    </location>
</feature>
<dbReference type="NCBIfam" id="TIGR04056">
    <property type="entry name" value="OMP_RagA_SusC"/>
    <property type="match status" value="1"/>
</dbReference>
<evidence type="ECO:0000256" key="11">
    <source>
        <dbReference type="RuleBase" id="RU003357"/>
    </source>
</evidence>
<dbReference type="InterPro" id="IPR012910">
    <property type="entry name" value="Plug_dom"/>
</dbReference>
<evidence type="ECO:0000256" key="1">
    <source>
        <dbReference type="ARBA" id="ARBA00004571"/>
    </source>
</evidence>
<reference evidence="14 15" key="1">
    <citation type="submission" date="2016-10" db="EMBL/GenBank/DDBJ databases">
        <authorList>
            <person name="de Groot N.N."/>
        </authorList>
    </citation>
    <scope>NUCLEOTIDE SEQUENCE [LARGE SCALE GENOMIC DNA]</scope>
    <source>
        <strain evidence="14 15">NLAE-zl-C500</strain>
    </source>
</reference>
<protein>
    <submittedName>
        <fullName evidence="14">TonB-linked outer membrane protein, SusC/RagA family</fullName>
    </submittedName>
</protein>
<evidence type="ECO:0000256" key="10">
    <source>
        <dbReference type="PROSITE-ProRule" id="PRU01360"/>
    </source>
</evidence>
<dbReference type="Proteomes" id="UP000183670">
    <property type="component" value="Unassembled WGS sequence"/>
</dbReference>
<comment type="similarity">
    <text evidence="10 11">Belongs to the TonB-dependent receptor family.</text>
</comment>
<evidence type="ECO:0000256" key="2">
    <source>
        <dbReference type="ARBA" id="ARBA00022448"/>
    </source>
</evidence>
<evidence type="ECO:0000259" key="12">
    <source>
        <dbReference type="Pfam" id="PF00593"/>
    </source>
</evidence>
<evidence type="ECO:0000256" key="7">
    <source>
        <dbReference type="ARBA" id="ARBA00023136"/>
    </source>
</evidence>
<dbReference type="Pfam" id="PF13715">
    <property type="entry name" value="CarbopepD_reg_2"/>
    <property type="match status" value="1"/>
</dbReference>
<dbReference type="InterPro" id="IPR023997">
    <property type="entry name" value="TonB-dep_OMP_SusC/RagA_CS"/>
</dbReference>
<evidence type="ECO:0000256" key="6">
    <source>
        <dbReference type="ARBA" id="ARBA00023077"/>
    </source>
</evidence>
<proteinExistence type="inferred from homology"/>